<dbReference type="GO" id="GO:0006396">
    <property type="term" value="P:RNA processing"/>
    <property type="evidence" value="ECO:0007669"/>
    <property type="project" value="InterPro"/>
</dbReference>
<keyword evidence="5" id="KW-1185">Reference proteome</keyword>
<reference evidence="4" key="1">
    <citation type="submission" date="2021-02" db="EMBL/GenBank/DDBJ databases">
        <title>First Annotated Genome of the Yellow-green Alga Tribonema minus.</title>
        <authorList>
            <person name="Mahan K.M."/>
        </authorList>
    </citation>
    <scope>NUCLEOTIDE SEQUENCE</scope>
    <source>
        <strain evidence="4">UTEX B ZZ1240</strain>
    </source>
</reference>
<evidence type="ECO:0000313" key="5">
    <source>
        <dbReference type="Proteomes" id="UP000664859"/>
    </source>
</evidence>
<dbReference type="CDD" id="cd00593">
    <property type="entry name" value="RIBOc"/>
    <property type="match status" value="1"/>
</dbReference>
<sequence length="591" mass="63648">MQIARVNRHIAGGPSPPILRSIELQQQQQQQSCASTASSIIGIATTIGMLRAPSADEEGLQSLVPAAEEALGYEFLDQMLLLQALTLKSYVNEVESATGDNGAMEWLGDCVLQHAVSDWLYTSTAATHRQEGRMTERRKAYVDTTACARYAQCLGLPRLLRTGAGASASLTSRKVQADAFEAVLGAVHLDCRDAAAAAVPSPVVRILAKVIRGFACAQATASAQRPFVSARLHLPRRQCVRLLFIALALVPPPLRWQSLTRLTVLQGAADVRHVHARTRDARVRARRGKAEAEQRAKLPPPSPVPAGVGALGLLAERGAISSAQLAAGMASGGVLRQKVRQRWEVQQCSESGGAAALRQKRYSARCAQTQEALQLEAPAAAVARGARSAQRILTAYTDLLHVKLDTAAASRYAQDGKKPAPLRHRSSPPRTPPPPSRPLSPLSRPQTPASPRAQSQRRRQQQRSGDDNDPSSPRGPPPLVASTAAGLSDMEKIRGYLELLDEFSLHHFVIYRGTVVDSTPEFASFKRTYAERWGGIDVCIAQLKVLPLVRVRRVVTPGEGLREAAATVVQSGARMLAARRSCAAIRRAHAA</sequence>
<dbReference type="GO" id="GO:0004525">
    <property type="term" value="F:ribonuclease III activity"/>
    <property type="evidence" value="ECO:0007669"/>
    <property type="project" value="InterPro"/>
</dbReference>
<organism evidence="4 5">
    <name type="scientific">Tribonema minus</name>
    <dbReference type="NCBI Taxonomy" id="303371"/>
    <lineage>
        <taxon>Eukaryota</taxon>
        <taxon>Sar</taxon>
        <taxon>Stramenopiles</taxon>
        <taxon>Ochrophyta</taxon>
        <taxon>PX clade</taxon>
        <taxon>Xanthophyceae</taxon>
        <taxon>Tribonematales</taxon>
        <taxon>Tribonemataceae</taxon>
        <taxon>Tribonema</taxon>
    </lineage>
</organism>
<feature type="domain" description="RNase III" evidence="3">
    <location>
        <begin position="64"/>
        <end position="192"/>
    </location>
</feature>
<dbReference type="Pfam" id="PF14622">
    <property type="entry name" value="Ribonucleas_3_3"/>
    <property type="match status" value="1"/>
</dbReference>
<dbReference type="SUPFAM" id="SSF69065">
    <property type="entry name" value="RNase III domain-like"/>
    <property type="match status" value="1"/>
</dbReference>
<evidence type="ECO:0000256" key="1">
    <source>
        <dbReference type="ARBA" id="ARBA00022801"/>
    </source>
</evidence>
<evidence type="ECO:0000256" key="2">
    <source>
        <dbReference type="SAM" id="MobiDB-lite"/>
    </source>
</evidence>
<feature type="compositionally biased region" description="Low complexity" evidence="2">
    <location>
        <begin position="439"/>
        <end position="454"/>
    </location>
</feature>
<dbReference type="SMART" id="SM00535">
    <property type="entry name" value="RIBOc"/>
    <property type="match status" value="1"/>
</dbReference>
<keyword evidence="1" id="KW-0378">Hydrolase</keyword>
<evidence type="ECO:0000313" key="4">
    <source>
        <dbReference type="EMBL" id="KAG5189603.1"/>
    </source>
</evidence>
<dbReference type="PROSITE" id="PS50142">
    <property type="entry name" value="RNASE_3_2"/>
    <property type="match status" value="1"/>
</dbReference>
<dbReference type="Gene3D" id="1.10.1520.10">
    <property type="entry name" value="Ribonuclease III domain"/>
    <property type="match status" value="1"/>
</dbReference>
<comment type="caution">
    <text evidence="4">The sequence shown here is derived from an EMBL/GenBank/DDBJ whole genome shotgun (WGS) entry which is preliminary data.</text>
</comment>
<name>A0A835ZIJ8_9STRA</name>
<accession>A0A835ZIJ8</accession>
<proteinExistence type="predicted"/>
<dbReference type="OrthoDB" id="2117703at2759"/>
<feature type="compositionally biased region" description="Basic and acidic residues" evidence="2">
    <location>
        <begin position="276"/>
        <end position="296"/>
    </location>
</feature>
<dbReference type="Proteomes" id="UP000664859">
    <property type="component" value="Unassembled WGS sequence"/>
</dbReference>
<dbReference type="InterPro" id="IPR000999">
    <property type="entry name" value="RNase_III_dom"/>
</dbReference>
<dbReference type="EMBL" id="JAFCMP010000046">
    <property type="protein sequence ID" value="KAG5189603.1"/>
    <property type="molecule type" value="Genomic_DNA"/>
</dbReference>
<feature type="region of interest" description="Disordered" evidence="2">
    <location>
        <begin position="411"/>
        <end position="485"/>
    </location>
</feature>
<gene>
    <name evidence="4" type="ORF">JKP88DRAFT_243120</name>
</gene>
<protein>
    <recommendedName>
        <fullName evidence="3">RNase III domain-containing protein</fullName>
    </recommendedName>
</protein>
<dbReference type="InterPro" id="IPR036389">
    <property type="entry name" value="RNase_III_sf"/>
</dbReference>
<feature type="compositionally biased region" description="Pro residues" evidence="2">
    <location>
        <begin position="429"/>
        <end position="438"/>
    </location>
</feature>
<dbReference type="AlphaFoldDB" id="A0A835ZIJ8"/>
<feature type="region of interest" description="Disordered" evidence="2">
    <location>
        <begin position="276"/>
        <end position="302"/>
    </location>
</feature>
<feature type="non-terminal residue" evidence="4">
    <location>
        <position position="1"/>
    </location>
</feature>
<dbReference type="PANTHER" id="PTHR14950">
    <property type="entry name" value="DICER-RELATED"/>
    <property type="match status" value="1"/>
</dbReference>
<evidence type="ECO:0000259" key="3">
    <source>
        <dbReference type="PROSITE" id="PS50142"/>
    </source>
</evidence>